<dbReference type="FunCoup" id="G0NRA9">
    <property type="interactions" value="4239"/>
</dbReference>
<organism evidence="10">
    <name type="scientific">Caenorhabditis brenneri</name>
    <name type="common">Nematode worm</name>
    <dbReference type="NCBI Taxonomy" id="135651"/>
    <lineage>
        <taxon>Eukaryota</taxon>
        <taxon>Metazoa</taxon>
        <taxon>Ecdysozoa</taxon>
        <taxon>Nematoda</taxon>
        <taxon>Chromadorea</taxon>
        <taxon>Rhabditida</taxon>
        <taxon>Rhabditina</taxon>
        <taxon>Rhabditomorpha</taxon>
        <taxon>Rhabditoidea</taxon>
        <taxon>Rhabditidae</taxon>
        <taxon>Peloderinae</taxon>
        <taxon>Caenorhabditis</taxon>
    </lineage>
</organism>
<dbReference type="PANTHER" id="PTHR36498">
    <property type="entry name" value="TATA-BINDING PROTEIN-ASSOCIATED FACTOR 172"/>
    <property type="match status" value="1"/>
</dbReference>
<dbReference type="Gene3D" id="3.40.50.10810">
    <property type="entry name" value="Tandem AAA-ATPase domain"/>
    <property type="match status" value="1"/>
</dbReference>
<keyword evidence="4" id="KW-0238">DNA-binding</keyword>
<evidence type="ECO:0000256" key="1">
    <source>
        <dbReference type="ARBA" id="ARBA00022737"/>
    </source>
</evidence>
<dbReference type="InterPro" id="IPR001650">
    <property type="entry name" value="Helicase_C-like"/>
</dbReference>
<dbReference type="InterPro" id="IPR049730">
    <property type="entry name" value="SNF2/RAD54-like_C"/>
</dbReference>
<dbReference type="InterPro" id="IPR000357">
    <property type="entry name" value="HEAT"/>
</dbReference>
<evidence type="ECO:0000256" key="5">
    <source>
        <dbReference type="PROSITE-ProRule" id="PRU00103"/>
    </source>
</evidence>
<dbReference type="SUPFAM" id="SSF48371">
    <property type="entry name" value="ARM repeat"/>
    <property type="match status" value="1"/>
</dbReference>
<dbReference type="InterPro" id="IPR011989">
    <property type="entry name" value="ARM-like"/>
</dbReference>
<dbReference type="Gene3D" id="3.40.50.300">
    <property type="entry name" value="P-loop containing nucleotide triphosphate hydrolases"/>
    <property type="match status" value="1"/>
</dbReference>
<dbReference type="SMART" id="SM00487">
    <property type="entry name" value="DEXDc"/>
    <property type="match status" value="1"/>
</dbReference>
<evidence type="ECO:0000313" key="9">
    <source>
        <dbReference type="EMBL" id="EGT36092.1"/>
    </source>
</evidence>
<keyword evidence="3" id="KW-0067">ATP-binding</keyword>
<dbReference type="PROSITE" id="PS51192">
    <property type="entry name" value="HELICASE_ATP_BIND_1"/>
    <property type="match status" value="1"/>
</dbReference>
<dbReference type="GO" id="GO:0003677">
    <property type="term" value="F:DNA binding"/>
    <property type="evidence" value="ECO:0007669"/>
    <property type="project" value="UniProtKB-KW"/>
</dbReference>
<dbReference type="GO" id="GO:0005524">
    <property type="term" value="F:ATP binding"/>
    <property type="evidence" value="ECO:0007669"/>
    <property type="project" value="InterPro"/>
</dbReference>
<dbReference type="InterPro" id="IPR044972">
    <property type="entry name" value="Mot1"/>
</dbReference>
<dbReference type="InterPro" id="IPR016024">
    <property type="entry name" value="ARM-type_fold"/>
</dbReference>
<dbReference type="SUPFAM" id="SSF52540">
    <property type="entry name" value="P-loop containing nucleoside triphosphate hydrolases"/>
    <property type="match status" value="2"/>
</dbReference>
<dbReference type="SMART" id="SM00490">
    <property type="entry name" value="HELICc"/>
    <property type="match status" value="1"/>
</dbReference>
<keyword evidence="1" id="KW-0677">Repeat</keyword>
<feature type="repeat" description="HEAT" evidence="5">
    <location>
        <begin position="1021"/>
        <end position="1055"/>
    </location>
</feature>
<keyword evidence="3" id="KW-0347">Helicase</keyword>
<dbReference type="GO" id="GO:0004386">
    <property type="term" value="F:helicase activity"/>
    <property type="evidence" value="ECO:0007669"/>
    <property type="project" value="UniProtKB-KW"/>
</dbReference>
<dbReference type="EMBL" id="GL379930">
    <property type="protein sequence ID" value="EGT36092.1"/>
    <property type="molecule type" value="Genomic_DNA"/>
</dbReference>
<dbReference type="PROSITE" id="PS50077">
    <property type="entry name" value="HEAT_REPEAT"/>
    <property type="match status" value="1"/>
</dbReference>
<dbReference type="OrthoDB" id="10252227at2759"/>
<keyword evidence="2" id="KW-0378">Hydrolase</keyword>
<dbReference type="Pfam" id="PF12054">
    <property type="entry name" value="DUF3535"/>
    <property type="match status" value="1"/>
</dbReference>
<dbReference type="PANTHER" id="PTHR36498:SF1">
    <property type="entry name" value="TATA-BINDING PROTEIN-ASSOCIATED FACTOR 172"/>
    <property type="match status" value="1"/>
</dbReference>
<protein>
    <submittedName>
        <fullName evidence="9">CBN-BTF-1 protein</fullName>
    </submittedName>
</protein>
<dbReference type="Pfam" id="PF00271">
    <property type="entry name" value="Helicase_C"/>
    <property type="match status" value="1"/>
</dbReference>
<evidence type="ECO:0000256" key="6">
    <source>
        <dbReference type="SAM" id="MobiDB-lite"/>
    </source>
</evidence>
<dbReference type="eggNOG" id="KOG0392">
    <property type="taxonomic scope" value="Eukaryota"/>
</dbReference>
<feature type="domain" description="Helicase ATP-binding" evidence="7">
    <location>
        <begin position="1116"/>
        <end position="1270"/>
    </location>
</feature>
<dbReference type="InterPro" id="IPR027417">
    <property type="entry name" value="P-loop_NTPase"/>
</dbReference>
<dbReference type="Gene3D" id="1.25.10.10">
    <property type="entry name" value="Leucine-rich Repeat Variant"/>
    <property type="match status" value="1"/>
</dbReference>
<dbReference type="PROSITE" id="PS51194">
    <property type="entry name" value="HELICASE_CTER"/>
    <property type="match status" value="1"/>
</dbReference>
<dbReference type="Pfam" id="PF02985">
    <property type="entry name" value="HEAT"/>
    <property type="match status" value="1"/>
</dbReference>
<dbReference type="InterPro" id="IPR038718">
    <property type="entry name" value="SNF2-like_sf"/>
</dbReference>
<dbReference type="Proteomes" id="UP000008068">
    <property type="component" value="Unassembled WGS sequence"/>
</dbReference>
<name>G0NRA9_CAEBE</name>
<dbReference type="GO" id="GO:0017025">
    <property type="term" value="F:TBP-class protein binding"/>
    <property type="evidence" value="ECO:0007669"/>
    <property type="project" value="InterPro"/>
</dbReference>
<evidence type="ECO:0000256" key="2">
    <source>
        <dbReference type="ARBA" id="ARBA00022801"/>
    </source>
</evidence>
<evidence type="ECO:0000256" key="3">
    <source>
        <dbReference type="ARBA" id="ARBA00022806"/>
    </source>
</evidence>
<dbReference type="InterPro" id="IPR022707">
    <property type="entry name" value="Mot1_central_dom"/>
</dbReference>
<feature type="region of interest" description="Disordered" evidence="6">
    <location>
        <begin position="1620"/>
        <end position="1652"/>
    </location>
</feature>
<sequence length="1674" mass="189068">MSADTSTRLLQLDPLLEAKNPNVRNEAAAAYGKLSIFNEDVKKSLKKHIGSQTWETRVSAGKALQATLQNTPEFEKIKEFKEYLQQEDSYIAEKLMRIVVIEVQKNFKPLLSDDEKSLRKSEKERGSNLKQREIVDQHLEYNRATGLSSQKFLSDDEFIHQEVSEMDVPSTSQELGQMTKVEPIEDEVISENDNDLIERQKQFWRVLREFVNLVAEQQWFVRHGGAIAICQMATTSFDKLSYELVDTILYLLIHVLILDKFNDFISGRNATAPVREQCAQALVHMLRNTDEKRREVVLEIVVQMVSTPGENYWNIRQSGLLVLKYYFAIARSGDADHQKIFDRCFELVIKSLDDSVDDVTGCAVKTLASILSNKEIGSEEMGRLVERVMEHVWKLLDLEAAKEQLRAGLDSLCIDLLELVEMWLRRNQESSISRQSLLTICSTIDAAFPIRCEKIVQLLDADIDRPQNDKLRAEDVFVIIKQLYRVLLFAPPSDSLVFLEKTFLTFGKIFRTYRQVLIEKSEVSQKIGNWLACLLLDHRNPQIDVFACDVEGISSNGSTPTELMCSEEMRFLGEKEKDKVYLTRKILCAKFLAIIFEALYESEGEILGQKVDQAVQLLFVPLFQSTCIMHNLGTSIVVNEWAALYRASFNAETTKKPPPTTIMQQADTIVRGPGKQYDEMTTIVHGLTKDCNEFIEYCVVRGFDRTSSEATGGAPEEVSKSAYSIVRAKLKTDKQREAIDTRYNTLSRSIENAKMNIKSNGIRINALLSSTLFYFGSAPEKLTPQIRPIVETMQTEENDAMAAEVFRGSVPLLVMYSWPRTPRPYVKVIAKALESFSNCPIRIPKVGTASPGSQSTIISMKRIWGKETEDGFEENSGLVSSESKNAELFLTIMCQFNSTQLAEFYTHFDLSEDVDQNTFLTRLELHNCLWNRVGSRFSDLSTDKIFGLVPSEDPAIRFAFAKIIETFCKSSCGDTISRSYAKLVSLSEDLNNTSSRLTAVEVYLRLCMLDTSFLNGWAALLAPPVFQLLTDKCEAVRDAAGEAFRRLVPVVTLDNPNLVIENLSDELLGKRAEYSNFINVLGSPSSLPRVIREDITGGFDTNMLREYQLEGITWIRFLRTYGLHGILADDMGLGKTLQTMCSIALSVDKDQLDERQKCSLIVCPRTLVDHWCLEWNRFFPNRTPAVKLITRCQNAEICVIPYDDLKSAYMLDRVWNYIVLDEGHVMRNSKRRAFKFASQLTCKSRLILSGTPVQNSPADLWSLFTWLMPGYLGTEKQFRSQFLKKIMKCRMPKASESDLSAGSAAISQLHKLVLPFVMRRLKSEVLKELPEKNVQDYECQLTEDQKEVYRFIVERCTASYEEKQNKTAISSLVTLISLRKLTDHTTLVFDLLTKIGAPQDILNKAFTAKSGKMEALKQLLIECEICKNPEEEVTGDIDDLGGLNEVGAGHRALIFCQWKASAILVSNALSSGEFGSVVSHLVLDGSVPAGDRMKIVNRFNEDKTIDVLVLTTHVSFKTIISSKKPVQIGGVGLNLTGADTVIFMDHDWNPMKDLQAIDRAHRLGQTRNVNVYRLITQGTIEEKVMSLAKFKLNTAQALIGADNTSLMTMETSELMNMFTLDGDESKPSTSEGGEPVAKKSKKSTGEASQEINLASMWDETQYDDFQVDTFLRNA</sequence>
<dbReference type="STRING" id="135651.G0NRA9"/>
<dbReference type="CDD" id="cd18793">
    <property type="entry name" value="SF2_C_SNF"/>
    <property type="match status" value="1"/>
</dbReference>
<evidence type="ECO:0000259" key="7">
    <source>
        <dbReference type="PROSITE" id="PS51192"/>
    </source>
</evidence>
<proteinExistence type="predicted"/>
<evidence type="ECO:0000313" key="10">
    <source>
        <dbReference type="Proteomes" id="UP000008068"/>
    </source>
</evidence>
<dbReference type="InParanoid" id="G0NRA9"/>
<keyword evidence="3" id="KW-0547">Nucleotide-binding</keyword>
<keyword evidence="10" id="KW-1185">Reference proteome</keyword>
<dbReference type="InterPro" id="IPR014001">
    <property type="entry name" value="Helicase_ATP-bd"/>
</dbReference>
<dbReference type="Pfam" id="PF00176">
    <property type="entry name" value="SNF2-rel_dom"/>
    <property type="match status" value="1"/>
</dbReference>
<gene>
    <name evidence="9" type="primary">Cbn-btf-1</name>
    <name evidence="9" type="ORF">CAEBREN_23947</name>
</gene>
<dbReference type="InterPro" id="IPR000330">
    <property type="entry name" value="SNF2_N"/>
</dbReference>
<dbReference type="HOGENOM" id="CLU_000315_1_1_1"/>
<dbReference type="GO" id="GO:0016887">
    <property type="term" value="F:ATP hydrolysis activity"/>
    <property type="evidence" value="ECO:0007669"/>
    <property type="project" value="InterPro"/>
</dbReference>
<reference evidence="10" key="1">
    <citation type="submission" date="2011-07" db="EMBL/GenBank/DDBJ databases">
        <authorList>
            <consortium name="Caenorhabditis brenneri Sequencing and Analysis Consortium"/>
            <person name="Wilson R.K."/>
        </authorList>
    </citation>
    <scope>NUCLEOTIDE SEQUENCE [LARGE SCALE GENOMIC DNA]</scope>
    <source>
        <strain evidence="10">PB2801</strain>
    </source>
</reference>
<dbReference type="InterPro" id="IPR021133">
    <property type="entry name" value="HEAT_type_2"/>
</dbReference>
<evidence type="ECO:0000256" key="4">
    <source>
        <dbReference type="ARBA" id="ARBA00023125"/>
    </source>
</evidence>
<evidence type="ECO:0000259" key="8">
    <source>
        <dbReference type="PROSITE" id="PS51194"/>
    </source>
</evidence>
<feature type="domain" description="Helicase C-terminal" evidence="8">
    <location>
        <begin position="1436"/>
        <end position="1612"/>
    </location>
</feature>
<accession>G0NRA9</accession>